<dbReference type="EMBL" id="MU251702">
    <property type="protein sequence ID" value="KAG9230087.1"/>
    <property type="molecule type" value="Genomic_DNA"/>
</dbReference>
<evidence type="ECO:0000313" key="3">
    <source>
        <dbReference type="Proteomes" id="UP000824998"/>
    </source>
</evidence>
<keyword evidence="3" id="KW-1185">Reference proteome</keyword>
<organism evidence="2 3">
    <name type="scientific">Amylocarpus encephaloides</name>
    <dbReference type="NCBI Taxonomy" id="45428"/>
    <lineage>
        <taxon>Eukaryota</taxon>
        <taxon>Fungi</taxon>
        <taxon>Dikarya</taxon>
        <taxon>Ascomycota</taxon>
        <taxon>Pezizomycotina</taxon>
        <taxon>Leotiomycetes</taxon>
        <taxon>Helotiales</taxon>
        <taxon>Helotiales incertae sedis</taxon>
        <taxon>Amylocarpus</taxon>
    </lineage>
</organism>
<evidence type="ECO:0000259" key="1">
    <source>
        <dbReference type="Pfam" id="PF01636"/>
    </source>
</evidence>
<dbReference type="SUPFAM" id="SSF56112">
    <property type="entry name" value="Protein kinase-like (PK-like)"/>
    <property type="match status" value="1"/>
</dbReference>
<reference evidence="2" key="1">
    <citation type="journal article" date="2021" name="IMA Fungus">
        <title>Genomic characterization of three marine fungi, including Emericellopsis atlantica sp. nov. with signatures of a generalist lifestyle and marine biomass degradation.</title>
        <authorList>
            <person name="Hagestad O.C."/>
            <person name="Hou L."/>
            <person name="Andersen J.H."/>
            <person name="Hansen E.H."/>
            <person name="Altermark B."/>
            <person name="Li C."/>
            <person name="Kuhnert E."/>
            <person name="Cox R.J."/>
            <person name="Crous P.W."/>
            <person name="Spatafora J.W."/>
            <person name="Lail K."/>
            <person name="Amirebrahimi M."/>
            <person name="Lipzen A."/>
            <person name="Pangilinan J."/>
            <person name="Andreopoulos W."/>
            <person name="Hayes R.D."/>
            <person name="Ng V."/>
            <person name="Grigoriev I.V."/>
            <person name="Jackson S.A."/>
            <person name="Sutton T.D.S."/>
            <person name="Dobson A.D.W."/>
            <person name="Rama T."/>
        </authorList>
    </citation>
    <scope>NUCLEOTIDE SEQUENCE</scope>
    <source>
        <strain evidence="2">TRa018bII</strain>
    </source>
</reference>
<protein>
    <recommendedName>
        <fullName evidence="1">Aminoglycoside phosphotransferase domain-containing protein</fullName>
    </recommendedName>
</protein>
<dbReference type="OrthoDB" id="3645574at2759"/>
<dbReference type="Proteomes" id="UP000824998">
    <property type="component" value="Unassembled WGS sequence"/>
</dbReference>
<sequence>MLENEGIPSGIPRQRTYRSVEPYISDLPSFQDNRILCQPNSVRNQDDGEMQLAALTALRATMHRFIPPEYRDGPFFFTLTDLHRSNIFVDEHWNIRTIIDLEWACSQPIEMQLPPYWLTSKVVDGFEDFESVAELDTLLTGYFAIYEEEENARNGILYQAPVMRHVWEAGRFWYLQAVKVPKGMYREHCEESIFDQVFWWYWGDKEDYTMQPNEAFVVNLPYMADACNESDNPAERADHSSFLSSLVFLE</sequence>
<proteinExistence type="predicted"/>
<dbReference type="Pfam" id="PF01636">
    <property type="entry name" value="APH"/>
    <property type="match status" value="1"/>
</dbReference>
<dbReference type="InterPro" id="IPR002575">
    <property type="entry name" value="Aminoglycoside_PTrfase"/>
</dbReference>
<feature type="domain" description="Aminoglycoside phosphotransferase" evidence="1">
    <location>
        <begin position="48"/>
        <end position="110"/>
    </location>
</feature>
<accession>A0A9P7YBB7</accession>
<gene>
    <name evidence="2" type="ORF">BJ875DRAFT_507532</name>
</gene>
<dbReference type="InterPro" id="IPR011009">
    <property type="entry name" value="Kinase-like_dom_sf"/>
</dbReference>
<evidence type="ECO:0000313" key="2">
    <source>
        <dbReference type="EMBL" id="KAG9230087.1"/>
    </source>
</evidence>
<comment type="caution">
    <text evidence="2">The sequence shown here is derived from an EMBL/GenBank/DDBJ whole genome shotgun (WGS) entry which is preliminary data.</text>
</comment>
<name>A0A9P7YBB7_9HELO</name>
<dbReference type="AlphaFoldDB" id="A0A9P7YBB7"/>